<protein>
    <submittedName>
        <fullName evidence="2">Uncharacterized protein</fullName>
    </submittedName>
</protein>
<dbReference type="Proteomes" id="UP000000663">
    <property type="component" value="Chromosome"/>
</dbReference>
<gene>
    <name evidence="2" type="ORF">RCIX1970</name>
</gene>
<sequence>MSVRLPSSALPIAAAIVLFLSLAGIAHAGQTADAIVVTIPSQFPLSGPAELTSTGSTAGAVAGNIQIIHTDTASFLLIPAVSAENGARLTSLRDSETGVVFRNNTIALPVVKDSDVIARLVLATDEMIAGRDGYTGRITGVELDIPGGERTVDGHRFSAGTAIFLKSLPQGIAYRMVTTEGQDMKRAIDAALEPAGLAPPAVPLAIEVDGVDQKSRSMIEFIIVSVSTDQDWVEKYCSDNITIYGRHDTSVVPVATRLVKADDNTTVVYQAVVSGPGRFALAAAGEKPGSGLEWSISGAGEVLIFGGLLTVLISGLIIMVRRVLKK</sequence>
<name>Q0W3B1_METAR</name>
<dbReference type="KEGG" id="rci:RCIX1970"/>
<proteinExistence type="predicted"/>
<dbReference type="EMBL" id="AM114193">
    <property type="protein sequence ID" value="CAJ37132.1"/>
    <property type="molecule type" value="Genomic_DNA"/>
</dbReference>
<reference evidence="2 3" key="1">
    <citation type="journal article" date="2006" name="Science">
        <title>Genome of rice cluster I archaea -- the key methane producers in the rice rhizosphere.</title>
        <authorList>
            <person name="Erkel C."/>
            <person name="Kube M."/>
            <person name="Reinhardt R."/>
            <person name="Liesack W."/>
        </authorList>
    </citation>
    <scope>NUCLEOTIDE SEQUENCE [LARGE SCALE GENOMIC DNA]</scope>
    <source>
        <strain evidence="3">DSM 22066 / NBRC 105507 / MRE50</strain>
    </source>
</reference>
<keyword evidence="1" id="KW-0472">Membrane</keyword>
<accession>Q0W3B1</accession>
<feature type="transmembrane region" description="Helical" evidence="1">
    <location>
        <begin position="302"/>
        <end position="320"/>
    </location>
</feature>
<evidence type="ECO:0000256" key="1">
    <source>
        <dbReference type="SAM" id="Phobius"/>
    </source>
</evidence>
<organism evidence="2 3">
    <name type="scientific">Methanocella arvoryzae (strain DSM 22066 / NBRC 105507 / MRE50)</name>
    <dbReference type="NCBI Taxonomy" id="351160"/>
    <lineage>
        <taxon>Archaea</taxon>
        <taxon>Methanobacteriati</taxon>
        <taxon>Methanobacteriota</taxon>
        <taxon>Stenosarchaea group</taxon>
        <taxon>Methanomicrobia</taxon>
        <taxon>Methanocellales</taxon>
        <taxon>Methanocellaceae</taxon>
        <taxon>Methanocella</taxon>
    </lineage>
</organism>
<keyword evidence="1" id="KW-1133">Transmembrane helix</keyword>
<dbReference type="RefSeq" id="WP_012035442.1">
    <property type="nucleotide sequence ID" value="NC_009464.1"/>
</dbReference>
<keyword evidence="1" id="KW-0812">Transmembrane</keyword>
<keyword evidence="3" id="KW-1185">Reference proteome</keyword>
<dbReference type="GeneID" id="5145094"/>
<evidence type="ECO:0000313" key="2">
    <source>
        <dbReference type="EMBL" id="CAJ37132.1"/>
    </source>
</evidence>
<dbReference type="eggNOG" id="arCOG12564">
    <property type="taxonomic scope" value="Archaea"/>
</dbReference>
<dbReference type="AlphaFoldDB" id="Q0W3B1"/>
<evidence type="ECO:0000313" key="3">
    <source>
        <dbReference type="Proteomes" id="UP000000663"/>
    </source>
</evidence>